<evidence type="ECO:0000313" key="1">
    <source>
        <dbReference type="EMBL" id="MFC6085543.1"/>
    </source>
</evidence>
<keyword evidence="2" id="KW-1185">Reference proteome</keyword>
<evidence type="ECO:0000313" key="2">
    <source>
        <dbReference type="Proteomes" id="UP001596137"/>
    </source>
</evidence>
<dbReference type="EMBL" id="JBHSRF010000064">
    <property type="protein sequence ID" value="MFC6085543.1"/>
    <property type="molecule type" value="Genomic_DNA"/>
</dbReference>
<comment type="caution">
    <text evidence="1">The sequence shown here is derived from an EMBL/GenBank/DDBJ whole genome shotgun (WGS) entry which is preliminary data.</text>
</comment>
<dbReference type="RefSeq" id="WP_380759788.1">
    <property type="nucleotide sequence ID" value="NZ_JBHSRF010000064.1"/>
</dbReference>
<dbReference type="Proteomes" id="UP001596137">
    <property type="component" value="Unassembled WGS sequence"/>
</dbReference>
<protein>
    <recommendedName>
        <fullName evidence="3">Lipoprotein</fullName>
    </recommendedName>
</protein>
<reference evidence="2" key="1">
    <citation type="journal article" date="2019" name="Int. J. Syst. Evol. Microbiol.">
        <title>The Global Catalogue of Microorganisms (GCM) 10K type strain sequencing project: providing services to taxonomists for standard genome sequencing and annotation.</title>
        <authorList>
            <consortium name="The Broad Institute Genomics Platform"/>
            <consortium name="The Broad Institute Genome Sequencing Center for Infectious Disease"/>
            <person name="Wu L."/>
            <person name="Ma J."/>
        </authorList>
    </citation>
    <scope>NUCLEOTIDE SEQUENCE [LARGE SCALE GENOMIC DNA]</scope>
    <source>
        <strain evidence="2">JCM 30346</strain>
    </source>
</reference>
<proteinExistence type="predicted"/>
<name>A0ABW1NQC3_9ACTN</name>
<dbReference type="PROSITE" id="PS51257">
    <property type="entry name" value="PROKAR_LIPOPROTEIN"/>
    <property type="match status" value="1"/>
</dbReference>
<sequence>MRGVGAGVLVLVVTAAGCASGLGFADTARILREDGTTLSRIALTGKNARATEDATGCPAGERRAAYTITGDLGPDGAATSAAVTSALATEFQRMGYQEGEGPGARFGVNVSVLEKTSLGITFTVTLRADHPNVEIAGRTGCLAP</sequence>
<gene>
    <name evidence="1" type="ORF">ACFP1K_30555</name>
</gene>
<organism evidence="1 2">
    <name type="scientific">Sphaerisporangium aureirubrum</name>
    <dbReference type="NCBI Taxonomy" id="1544736"/>
    <lineage>
        <taxon>Bacteria</taxon>
        <taxon>Bacillati</taxon>
        <taxon>Actinomycetota</taxon>
        <taxon>Actinomycetes</taxon>
        <taxon>Streptosporangiales</taxon>
        <taxon>Streptosporangiaceae</taxon>
        <taxon>Sphaerisporangium</taxon>
    </lineage>
</organism>
<accession>A0ABW1NQC3</accession>
<evidence type="ECO:0008006" key="3">
    <source>
        <dbReference type="Google" id="ProtNLM"/>
    </source>
</evidence>